<dbReference type="InterPro" id="IPR004358">
    <property type="entry name" value="Sig_transdc_His_kin-like_C"/>
</dbReference>
<dbReference type="GO" id="GO:0010906">
    <property type="term" value="P:regulation of glucose metabolic process"/>
    <property type="evidence" value="ECO:0007669"/>
    <property type="project" value="TreeGrafter"/>
</dbReference>
<dbReference type="Pfam" id="PF10436">
    <property type="entry name" value="BCDHK_Adom3"/>
    <property type="match status" value="1"/>
</dbReference>
<keyword evidence="2 8" id="KW-0808">Transferase</keyword>
<evidence type="ECO:0000256" key="7">
    <source>
        <dbReference type="ARBA" id="ARBA00048201"/>
    </source>
</evidence>
<dbReference type="InterPro" id="IPR003594">
    <property type="entry name" value="HATPase_dom"/>
</dbReference>
<dbReference type="Gene3D" id="1.20.140.20">
    <property type="entry name" value="Alpha-ketoacid/pyruvate dehydrogenase kinase, N-terminal domain"/>
    <property type="match status" value="1"/>
</dbReference>
<protein>
    <recommendedName>
        <fullName evidence="8">Protein-serine/threonine kinase</fullName>
        <ecNumber evidence="8">2.7.11.-</ecNumber>
    </recommendedName>
</protein>
<evidence type="ECO:0000256" key="8">
    <source>
        <dbReference type="RuleBase" id="RU366032"/>
    </source>
</evidence>
<feature type="domain" description="Histidine kinase/HSP90-like ATPase" evidence="10">
    <location>
        <begin position="265"/>
        <end position="425"/>
    </location>
</feature>
<dbReference type="OrthoDB" id="241648at2759"/>
<dbReference type="GO" id="GO:0005524">
    <property type="term" value="F:ATP binding"/>
    <property type="evidence" value="ECO:0007669"/>
    <property type="project" value="UniProtKB-UniRule"/>
</dbReference>
<evidence type="ECO:0000313" key="11">
    <source>
        <dbReference type="EMBL" id="CEL91698.1"/>
    </source>
</evidence>
<keyword evidence="6 8" id="KW-0496">Mitochondrion</keyword>
<dbReference type="Pfam" id="PF02518">
    <property type="entry name" value="HATPase_c"/>
    <property type="match status" value="1"/>
</dbReference>
<dbReference type="SUPFAM" id="SSF55874">
    <property type="entry name" value="ATPase domain of HSP90 chaperone/DNA topoisomerase II/histidine kinase"/>
    <property type="match status" value="1"/>
</dbReference>
<dbReference type="InterPro" id="IPR039028">
    <property type="entry name" value="BCKD/PDK"/>
</dbReference>
<dbReference type="InterPro" id="IPR018955">
    <property type="entry name" value="BCDHK/PDK_N"/>
</dbReference>
<accession>A0A0G4E865</accession>
<evidence type="ECO:0000256" key="2">
    <source>
        <dbReference type="ARBA" id="ARBA00022679"/>
    </source>
</evidence>
<dbReference type="EMBL" id="CDMY01000013">
    <property type="protein sequence ID" value="CEL91698.1"/>
    <property type="molecule type" value="Genomic_DNA"/>
</dbReference>
<feature type="compositionally biased region" description="Basic and acidic residues" evidence="9">
    <location>
        <begin position="295"/>
        <end position="308"/>
    </location>
</feature>
<dbReference type="PRINTS" id="PR00344">
    <property type="entry name" value="BCTRLSENSOR"/>
</dbReference>
<evidence type="ECO:0000256" key="1">
    <source>
        <dbReference type="ARBA" id="ARBA00006155"/>
    </source>
</evidence>
<dbReference type="GO" id="GO:0004740">
    <property type="term" value="F:pyruvate dehydrogenase (acetyl-transferring) kinase activity"/>
    <property type="evidence" value="ECO:0007669"/>
    <property type="project" value="UniProtKB-EC"/>
</dbReference>
<organism evidence="11 12">
    <name type="scientific">Vitrella brassicaformis (strain CCMP3155)</name>
    <dbReference type="NCBI Taxonomy" id="1169540"/>
    <lineage>
        <taxon>Eukaryota</taxon>
        <taxon>Sar</taxon>
        <taxon>Alveolata</taxon>
        <taxon>Colpodellida</taxon>
        <taxon>Vitrellaceae</taxon>
        <taxon>Vitrella</taxon>
    </lineage>
</organism>
<proteinExistence type="inferred from homology"/>
<dbReference type="PANTHER" id="PTHR11947">
    <property type="entry name" value="PYRUVATE DEHYDROGENASE KINASE"/>
    <property type="match status" value="1"/>
</dbReference>
<reference evidence="11 12" key="1">
    <citation type="submission" date="2014-11" db="EMBL/GenBank/DDBJ databases">
        <authorList>
            <person name="Zhu J."/>
            <person name="Qi W."/>
            <person name="Song R."/>
        </authorList>
    </citation>
    <scope>NUCLEOTIDE SEQUENCE [LARGE SCALE GENOMIC DNA]</scope>
</reference>
<comment type="catalytic activity">
    <reaction evidence="7">
        <text>L-seryl-[pyruvate dehydrogenase E1 alpha subunit] + ATP = O-phospho-L-seryl-[pyruvate dehydrogenase E1 alpha subunit] + ADP + H(+)</text>
        <dbReference type="Rhea" id="RHEA:23052"/>
        <dbReference type="Rhea" id="RHEA-COMP:13689"/>
        <dbReference type="Rhea" id="RHEA-COMP:13690"/>
        <dbReference type="ChEBI" id="CHEBI:15378"/>
        <dbReference type="ChEBI" id="CHEBI:29999"/>
        <dbReference type="ChEBI" id="CHEBI:30616"/>
        <dbReference type="ChEBI" id="CHEBI:83421"/>
        <dbReference type="ChEBI" id="CHEBI:456216"/>
        <dbReference type="EC" id="2.7.11.2"/>
    </reaction>
</comment>
<name>A0A0G4E865_VITBC</name>
<comment type="similarity">
    <text evidence="1 8">Belongs to the PDK/BCKDK protein kinase family.</text>
</comment>
<keyword evidence="3 8" id="KW-0547">Nucleotide-binding</keyword>
<comment type="subcellular location">
    <subcellularLocation>
        <location evidence="8">Mitochondrion matrix</location>
    </subcellularLocation>
</comment>
<feature type="region of interest" description="Disordered" evidence="9">
    <location>
        <begin position="288"/>
        <end position="308"/>
    </location>
</feature>
<evidence type="ECO:0000256" key="4">
    <source>
        <dbReference type="ARBA" id="ARBA00022777"/>
    </source>
</evidence>
<evidence type="ECO:0000256" key="9">
    <source>
        <dbReference type="SAM" id="MobiDB-lite"/>
    </source>
</evidence>
<evidence type="ECO:0000256" key="5">
    <source>
        <dbReference type="ARBA" id="ARBA00022840"/>
    </source>
</evidence>
<dbReference type="STRING" id="1169540.A0A0G4E865"/>
<dbReference type="OMA" id="DMSRNAP"/>
<dbReference type="VEuPathDB" id="CryptoDB:Vbra_10850"/>
<evidence type="ECO:0000256" key="6">
    <source>
        <dbReference type="ARBA" id="ARBA00023128"/>
    </source>
</evidence>
<keyword evidence="4 8" id="KW-0418">Kinase</keyword>
<dbReference type="GO" id="GO:0005759">
    <property type="term" value="C:mitochondrial matrix"/>
    <property type="evidence" value="ECO:0007669"/>
    <property type="project" value="UniProtKB-SubCell"/>
</dbReference>
<dbReference type="InterPro" id="IPR036890">
    <property type="entry name" value="HATPase_C_sf"/>
</dbReference>
<dbReference type="InterPro" id="IPR036784">
    <property type="entry name" value="AK/P_DHK_N_sf"/>
</dbReference>
<sequence length="506" mass="55572">MTVLTSFRASLPLPPSCRPSLPALVNSLWRAAPAISHGVRAVATAASSVTLSRQRINQLLEGEITHFALKAQRPLDFQQIINIRNIQETARFLHAELPVRFANRIRSLEELPGWRSIPALVDVRTSYVESFKDLRLVAVDDRSDFRAALQRVKQRHGKVVQLLTTGLRDLQHARPLELSPTFVDAFLNEFFLSRIGTELIREQYMTVERSNGRGSGIIDPECAPLEVITRAARDAGRLCDYHTQSAPTVQLFTPRLMTSPLRFAFVSRYLYYVVFELLKNSMRAVSEKGPAADESDLHSGEGARRPTYELEGTNTRLPPVRVVLAGDSETMHIKVSDRGGGIPLALQPKIWSYLYTTATPAHVKVSHTGIDGPATTNGNGVPPLAGFGVGLPLSNLYTQYFGGRLRLVSLPGFGTDAYVQLPGLLGNVQEKVARGWEPIRAGNQDANAAVPSYAGVSLHYPTAPVLLGSWQERPVGESRQSSLDMSGELVNDEWGRRDIIAAAAVA</sequence>
<dbReference type="Gene3D" id="3.30.565.10">
    <property type="entry name" value="Histidine kinase-like ATPase, C-terminal domain"/>
    <property type="match status" value="1"/>
</dbReference>
<gene>
    <name evidence="11" type="ORF">Vbra_10850</name>
</gene>
<dbReference type="PhylomeDB" id="A0A0G4E865"/>
<dbReference type="AlphaFoldDB" id="A0A0G4E865"/>
<dbReference type="EC" id="2.7.11.-" evidence="8"/>
<dbReference type="SUPFAM" id="SSF69012">
    <property type="entry name" value="alpha-ketoacid dehydrogenase kinase, N-terminal domain"/>
    <property type="match status" value="1"/>
</dbReference>
<dbReference type="InParanoid" id="A0A0G4E865"/>
<keyword evidence="12" id="KW-1185">Reference proteome</keyword>
<dbReference type="PANTHER" id="PTHR11947:SF3">
    <property type="entry name" value="[PYRUVATE DEHYDROGENASE (ACETYL-TRANSFERRING)] KINASE, MITOCHONDRIAL"/>
    <property type="match status" value="1"/>
</dbReference>
<evidence type="ECO:0000256" key="3">
    <source>
        <dbReference type="ARBA" id="ARBA00022741"/>
    </source>
</evidence>
<evidence type="ECO:0000313" key="12">
    <source>
        <dbReference type="Proteomes" id="UP000041254"/>
    </source>
</evidence>
<dbReference type="Proteomes" id="UP000041254">
    <property type="component" value="Unassembled WGS sequence"/>
</dbReference>
<evidence type="ECO:0000259" key="10">
    <source>
        <dbReference type="SMART" id="SM00387"/>
    </source>
</evidence>
<keyword evidence="5 8" id="KW-0067">ATP-binding</keyword>
<dbReference type="SMART" id="SM00387">
    <property type="entry name" value="HATPase_c"/>
    <property type="match status" value="1"/>
</dbReference>